<comment type="caution">
    <text evidence="1">The sequence shown here is derived from an EMBL/GenBank/DDBJ whole genome shotgun (WGS) entry which is preliminary data.</text>
</comment>
<reference evidence="1" key="1">
    <citation type="submission" date="2021-04" db="EMBL/GenBank/DDBJ databases">
        <title>novel species isolated from subtropical streams in China.</title>
        <authorList>
            <person name="Lu H."/>
        </authorList>
    </citation>
    <scope>NUCLEOTIDE SEQUENCE</scope>
    <source>
        <strain evidence="1">LFS511W</strain>
    </source>
</reference>
<dbReference type="Proteomes" id="UP000680067">
    <property type="component" value="Unassembled WGS sequence"/>
</dbReference>
<sequence length="122" mass="13780">RAWFKGTVEAIRKVFPKIDFWVLGGGAGNKIRVCAGKKTREAFKGNRVFIFRQKTGNKPFHIQIVKQISGKFVKHPIEKSDFPTSSDIEKYLTENRDLFSDVESNLAGNSLDPDDYSSIEIG</sequence>
<dbReference type="EMBL" id="JAGSPN010000274">
    <property type="protein sequence ID" value="MBR7784496.1"/>
    <property type="molecule type" value="Genomic_DNA"/>
</dbReference>
<name>A0A941I853_9BURK</name>
<evidence type="ECO:0000313" key="1">
    <source>
        <dbReference type="EMBL" id="MBR7784496.1"/>
    </source>
</evidence>
<organism evidence="1 2">
    <name type="scientific">Undibacterium luofuense</name>
    <dbReference type="NCBI Taxonomy" id="2828733"/>
    <lineage>
        <taxon>Bacteria</taxon>
        <taxon>Pseudomonadati</taxon>
        <taxon>Pseudomonadota</taxon>
        <taxon>Betaproteobacteria</taxon>
        <taxon>Burkholderiales</taxon>
        <taxon>Oxalobacteraceae</taxon>
        <taxon>Undibacterium</taxon>
    </lineage>
</organism>
<protein>
    <submittedName>
        <fullName evidence="1">Uncharacterized protein</fullName>
    </submittedName>
</protein>
<proteinExistence type="predicted"/>
<accession>A0A941I853</accession>
<evidence type="ECO:0000313" key="2">
    <source>
        <dbReference type="Proteomes" id="UP000680067"/>
    </source>
</evidence>
<feature type="non-terminal residue" evidence="1">
    <location>
        <position position="1"/>
    </location>
</feature>
<gene>
    <name evidence="1" type="ORF">KDM89_20385</name>
</gene>
<keyword evidence="2" id="KW-1185">Reference proteome</keyword>
<dbReference type="AlphaFoldDB" id="A0A941I853"/>
<feature type="non-terminal residue" evidence="1">
    <location>
        <position position="122"/>
    </location>
</feature>
<dbReference type="RefSeq" id="WP_212689688.1">
    <property type="nucleotide sequence ID" value="NZ_JAGSPN010000274.1"/>
</dbReference>